<proteinExistence type="predicted"/>
<evidence type="ECO:0000313" key="2">
    <source>
        <dbReference type="Proteomes" id="UP000306855"/>
    </source>
</evidence>
<name>A0A4S2EH27_9LACO</name>
<sequence length="231" mass="26695">MLNTQVIYYQTDDGGTFYFRQKDLTLINDLERASRWSTKKEAQKVLRSLDKKALPNQTILALPKLKVGCVDLIEDFDLTQTMLSISEPTPEDELLNELLLMDQADFLALIDDISHVIMVLPELRNVLKNDVKYADSVILQDYLHTIELSDFDLKTGYHLAQKLKQSRQKRRCEKDRLQLISALVSAEDEVTITVERAKETQRLLHSIQGERHYHYRSKDIENELGDMLSGS</sequence>
<dbReference type="AlphaFoldDB" id="A0A4S2EH27"/>
<gene>
    <name evidence="1" type="ORF">E5340_09225</name>
</gene>
<protein>
    <submittedName>
        <fullName evidence="1">Uncharacterized protein</fullName>
    </submittedName>
</protein>
<reference evidence="1 2" key="1">
    <citation type="submission" date="2019-04" db="EMBL/GenBank/DDBJ databases">
        <title>Microbes associate with the intestines of laboratory mice.</title>
        <authorList>
            <person name="Navarre W."/>
            <person name="Wong E."/>
            <person name="Huang K."/>
            <person name="Tropini C."/>
            <person name="Ng K."/>
            <person name="Yu B."/>
        </authorList>
    </citation>
    <scope>NUCLEOTIDE SEQUENCE [LARGE SCALE GENOMIC DNA]</scope>
    <source>
        <strain evidence="1 2">NM26_J9</strain>
    </source>
</reference>
<dbReference type="RefSeq" id="WP_135942361.1">
    <property type="nucleotide sequence ID" value="NZ_CABIVU010000032.1"/>
</dbReference>
<dbReference type="Proteomes" id="UP000306855">
    <property type="component" value="Unassembled WGS sequence"/>
</dbReference>
<accession>A0A4S2EH27</accession>
<dbReference type="EMBL" id="SRYK01000057">
    <property type="protein sequence ID" value="TGY53673.1"/>
    <property type="molecule type" value="Genomic_DNA"/>
</dbReference>
<comment type="caution">
    <text evidence="1">The sequence shown here is derived from an EMBL/GenBank/DDBJ whole genome shotgun (WGS) entry which is preliminary data.</text>
</comment>
<organism evidence="1 2">
    <name type="scientific">Ligilactobacillus murinus</name>
    <dbReference type="NCBI Taxonomy" id="1622"/>
    <lineage>
        <taxon>Bacteria</taxon>
        <taxon>Bacillati</taxon>
        <taxon>Bacillota</taxon>
        <taxon>Bacilli</taxon>
        <taxon>Lactobacillales</taxon>
        <taxon>Lactobacillaceae</taxon>
        <taxon>Ligilactobacillus</taxon>
    </lineage>
</organism>
<evidence type="ECO:0000313" key="1">
    <source>
        <dbReference type="EMBL" id="TGY53673.1"/>
    </source>
</evidence>